<protein>
    <submittedName>
        <fullName evidence="3">Uncharacterized protein</fullName>
    </submittedName>
</protein>
<feature type="compositionally biased region" description="Polar residues" evidence="2">
    <location>
        <begin position="201"/>
        <end position="220"/>
    </location>
</feature>
<feature type="region of interest" description="Disordered" evidence="2">
    <location>
        <begin position="31"/>
        <end position="152"/>
    </location>
</feature>
<organism evidence="3 4">
    <name type="scientific">Fonsecaea erecta</name>
    <dbReference type="NCBI Taxonomy" id="1367422"/>
    <lineage>
        <taxon>Eukaryota</taxon>
        <taxon>Fungi</taxon>
        <taxon>Dikarya</taxon>
        <taxon>Ascomycota</taxon>
        <taxon>Pezizomycotina</taxon>
        <taxon>Eurotiomycetes</taxon>
        <taxon>Chaetothyriomycetidae</taxon>
        <taxon>Chaetothyriales</taxon>
        <taxon>Herpotrichiellaceae</taxon>
        <taxon>Fonsecaea</taxon>
    </lineage>
</organism>
<dbReference type="Proteomes" id="UP000078343">
    <property type="component" value="Unassembled WGS sequence"/>
</dbReference>
<keyword evidence="4" id="KW-1185">Reference proteome</keyword>
<feature type="region of interest" description="Disordered" evidence="2">
    <location>
        <begin position="525"/>
        <end position="554"/>
    </location>
</feature>
<dbReference type="RefSeq" id="XP_018691444.1">
    <property type="nucleotide sequence ID" value="XM_018838676.1"/>
</dbReference>
<comment type="caution">
    <text evidence="3">The sequence shown here is derived from an EMBL/GenBank/DDBJ whole genome shotgun (WGS) entry which is preliminary data.</text>
</comment>
<evidence type="ECO:0000256" key="1">
    <source>
        <dbReference type="SAM" id="Coils"/>
    </source>
</evidence>
<dbReference type="GeneID" id="30011335"/>
<feature type="region of interest" description="Disordered" evidence="2">
    <location>
        <begin position="168"/>
        <end position="237"/>
    </location>
</feature>
<dbReference type="EMBL" id="LVYI01000006">
    <property type="protein sequence ID" value="OAP58077.1"/>
    <property type="molecule type" value="Genomic_DNA"/>
</dbReference>
<name>A0A178ZE75_9EURO</name>
<feature type="compositionally biased region" description="Polar residues" evidence="2">
    <location>
        <begin position="119"/>
        <end position="128"/>
    </location>
</feature>
<feature type="compositionally biased region" description="Polar residues" evidence="2">
    <location>
        <begin position="431"/>
        <end position="448"/>
    </location>
</feature>
<keyword evidence="1" id="KW-0175">Coiled coil</keyword>
<evidence type="ECO:0000256" key="2">
    <source>
        <dbReference type="SAM" id="MobiDB-lite"/>
    </source>
</evidence>
<evidence type="ECO:0000313" key="3">
    <source>
        <dbReference type="EMBL" id="OAP58077.1"/>
    </source>
</evidence>
<reference evidence="3 4" key="1">
    <citation type="submission" date="2016-04" db="EMBL/GenBank/DDBJ databases">
        <title>Draft genome of Fonsecaea erecta CBS 125763.</title>
        <authorList>
            <person name="Weiss V.A."/>
            <person name="Vicente V.A."/>
            <person name="Raittz R.T."/>
            <person name="Moreno L.F."/>
            <person name="De Souza E.M."/>
            <person name="Pedrosa F.O."/>
            <person name="Steffens M.B."/>
            <person name="Faoro H."/>
            <person name="Tadra-Sfeir M.Z."/>
            <person name="Najafzadeh M.J."/>
            <person name="Felipe M.S."/>
            <person name="Teixeira M."/>
            <person name="Sun J."/>
            <person name="Xi L."/>
            <person name="Gomes R."/>
            <person name="De Azevedo C.M."/>
            <person name="Salgado C.G."/>
            <person name="Da Silva M.B."/>
            <person name="Nascimento M.F."/>
            <person name="Queiroz-Telles F."/>
            <person name="Attili D.S."/>
            <person name="Gorbushina A."/>
        </authorList>
    </citation>
    <scope>NUCLEOTIDE SEQUENCE [LARGE SCALE GENOMIC DNA]</scope>
    <source>
        <strain evidence="3 4">CBS 125763</strain>
    </source>
</reference>
<accession>A0A178ZE75</accession>
<feature type="compositionally biased region" description="Low complexity" evidence="2">
    <location>
        <begin position="137"/>
        <end position="149"/>
    </location>
</feature>
<dbReference type="AlphaFoldDB" id="A0A178ZE75"/>
<proteinExistence type="predicted"/>
<dbReference type="OrthoDB" id="4120541at2759"/>
<feature type="compositionally biased region" description="Low complexity" evidence="2">
    <location>
        <begin position="221"/>
        <end position="231"/>
    </location>
</feature>
<feature type="region of interest" description="Disordered" evidence="2">
    <location>
        <begin position="411"/>
        <end position="512"/>
    </location>
</feature>
<gene>
    <name evidence="3" type="ORF">AYL99_07167</name>
</gene>
<feature type="coiled-coil region" evidence="1">
    <location>
        <begin position="371"/>
        <end position="398"/>
    </location>
</feature>
<feature type="compositionally biased region" description="Low complexity" evidence="2">
    <location>
        <begin position="459"/>
        <end position="469"/>
    </location>
</feature>
<sequence length="554" mass="60737">MASEIVNGDIFTLADIDQHYSPGLDARRLNSASRINTERSNSSTEMPRDGFGHFENSSRAQPTRPPHLRRRITIGGSAQRVKGDEHSTWPLDARNRPAIRPAGDSGLLSVKSHYPPTSWRPTPSTHASISDVEENGMSEGSSSGDMDGGYTKSDAAVSLGKLCLNPTFSTSTRTSNPVRGPQSSSNQTSPARSNSRHRYSITFSRSAASANSETLQNRVTRASASSRRASSGPATLPDPDTAYAHTYYYTVCAHTSPPMSRPLNVQPTPVPYRKGLLAYPPFHLRAYSADPAIPPPTIYVLEGSCSHCDITVRRDAESRVLDRYTHQLENLYIQLNLLQKDIAIESCNVSLPARSDNAITTFSFPSTLELKPEATQAILEIEDRLDQLIRKRDQEVKQIWKGYTARWGPATVGIHRENKSRGRSRPGTADTRGSVSQDTAGSTTTSFGVPSDDRSPGRTHTMTTLSTHPTMPPSRLSRNRSYDTRPRANSVGGPQERYSHGTYGVSVDSSVDGIRGRGRMVVDWIRPGQQESRGRSIVQATSRPSSRHVPNASR</sequence>
<evidence type="ECO:0000313" key="4">
    <source>
        <dbReference type="Proteomes" id="UP000078343"/>
    </source>
</evidence>
<feature type="compositionally biased region" description="Polar residues" evidence="2">
    <location>
        <begin position="168"/>
        <end position="193"/>
    </location>
</feature>
<feature type="compositionally biased region" description="Polar residues" evidence="2">
    <location>
        <begin position="31"/>
        <end position="45"/>
    </location>
</feature>